<dbReference type="GO" id="GO:0008270">
    <property type="term" value="F:zinc ion binding"/>
    <property type="evidence" value="ECO:0007669"/>
    <property type="project" value="UniProtKB-KW"/>
</dbReference>
<evidence type="ECO:0000313" key="6">
    <source>
        <dbReference type="Proteomes" id="UP000242188"/>
    </source>
</evidence>
<dbReference type="PANTHER" id="PTHR12998:SF0">
    <property type="entry name" value="TRNA:M(4)X MODIFICATION ENZYME TRM13 HOMOLOG"/>
    <property type="match status" value="1"/>
</dbReference>
<dbReference type="EC" id="2.1.1.225" evidence="1"/>
<feature type="coiled-coil region" evidence="2">
    <location>
        <begin position="66"/>
        <end position="104"/>
    </location>
</feature>
<keyword evidence="1" id="KW-0819">tRNA processing</keyword>
<sequence>MDRFIVQNTPDCLVTCYEDQLNKHIKKCRKQESATPVYHVEGVNSGADSTDREEETKKIPWADIPLSELLNLIDRVNKKYQEHVEAIQTEILDHESLQEELANENFRIPALRHRKQQASLIGHLGKMDLLKDGMCYVELGAGKGMLSHWIQKASDQCSNTAFVLVDRGHVRYKADNQHKWGESGPKFERIRIDIANLHLGRVPSIQENERPVVAVGKHLCGGATDLAVRCVTNTLSAEDLGETASVAEPACKRSKPNTSSKFAGMAIALCCHHRCTWETYVGKDFMKTCSFSARDFMLMCKLSSWAAATWKGWATIEQMNEEINSSTNVDKNSPVTMTTPQSSEARVGGSSGQSTTDSSEMSSTPTGVVSCTDQPDNQSGDQELVSQEDEVEEEHQSGPALTRNDLCLPIATREKIGRQCKRLIDFGRVKYLREHNIDSKLVVYIDEKLTPENVAIIALPDCRSGTSGLS</sequence>
<dbReference type="Pfam" id="PF05206">
    <property type="entry name" value="TRM13"/>
    <property type="match status" value="1"/>
</dbReference>
<gene>
    <name evidence="5" type="ORF">KP79_PYT08390</name>
</gene>
<name>A0A210PGD9_MIZYE</name>
<reference evidence="5 6" key="1">
    <citation type="journal article" date="2017" name="Nat. Ecol. Evol.">
        <title>Scallop genome provides insights into evolution of bilaterian karyotype and development.</title>
        <authorList>
            <person name="Wang S."/>
            <person name="Zhang J."/>
            <person name="Jiao W."/>
            <person name="Li J."/>
            <person name="Xun X."/>
            <person name="Sun Y."/>
            <person name="Guo X."/>
            <person name="Huan P."/>
            <person name="Dong B."/>
            <person name="Zhang L."/>
            <person name="Hu X."/>
            <person name="Sun X."/>
            <person name="Wang J."/>
            <person name="Zhao C."/>
            <person name="Wang Y."/>
            <person name="Wang D."/>
            <person name="Huang X."/>
            <person name="Wang R."/>
            <person name="Lv J."/>
            <person name="Li Y."/>
            <person name="Zhang Z."/>
            <person name="Liu B."/>
            <person name="Lu W."/>
            <person name="Hui Y."/>
            <person name="Liang J."/>
            <person name="Zhou Z."/>
            <person name="Hou R."/>
            <person name="Li X."/>
            <person name="Liu Y."/>
            <person name="Li H."/>
            <person name="Ning X."/>
            <person name="Lin Y."/>
            <person name="Zhao L."/>
            <person name="Xing Q."/>
            <person name="Dou J."/>
            <person name="Li Y."/>
            <person name="Mao J."/>
            <person name="Guo H."/>
            <person name="Dou H."/>
            <person name="Li T."/>
            <person name="Mu C."/>
            <person name="Jiang W."/>
            <person name="Fu Q."/>
            <person name="Fu X."/>
            <person name="Miao Y."/>
            <person name="Liu J."/>
            <person name="Yu Q."/>
            <person name="Li R."/>
            <person name="Liao H."/>
            <person name="Li X."/>
            <person name="Kong Y."/>
            <person name="Jiang Z."/>
            <person name="Chourrout D."/>
            <person name="Li R."/>
            <person name="Bao Z."/>
        </authorList>
    </citation>
    <scope>NUCLEOTIDE SEQUENCE [LARGE SCALE GENOMIC DNA]</scope>
    <source>
        <strain evidence="5 6">PY_sf001</strain>
    </source>
</reference>
<protein>
    <recommendedName>
        <fullName evidence="1">tRNA:m(4)X modification enzyme TRM13</fullName>
        <ecNumber evidence="1">2.1.1.225</ecNumber>
    </recommendedName>
</protein>
<keyword evidence="6" id="KW-1185">Reference proteome</keyword>
<proteinExistence type="inferred from homology"/>
<comment type="catalytic activity">
    <reaction evidence="1">
        <text>cytidine(4) in tRNA(Gly)(GCC) + S-adenosyl-L-methionine = 2'-O-methylcytidine(4) in tRNA(Gly)(GCC) + S-adenosyl-L-homocysteine + H(+)</text>
        <dbReference type="Rhea" id="RHEA:43192"/>
        <dbReference type="Rhea" id="RHEA-COMP:10399"/>
        <dbReference type="Rhea" id="RHEA-COMP:10400"/>
        <dbReference type="ChEBI" id="CHEBI:15378"/>
        <dbReference type="ChEBI" id="CHEBI:57856"/>
        <dbReference type="ChEBI" id="CHEBI:59789"/>
        <dbReference type="ChEBI" id="CHEBI:74495"/>
        <dbReference type="ChEBI" id="CHEBI:82748"/>
        <dbReference type="EC" id="2.1.1.225"/>
    </reaction>
</comment>
<keyword evidence="1" id="KW-0862">Zinc</keyword>
<feature type="compositionally biased region" description="Polar residues" evidence="3">
    <location>
        <begin position="365"/>
        <end position="380"/>
    </location>
</feature>
<feature type="compositionally biased region" description="Polar residues" evidence="3">
    <location>
        <begin position="325"/>
        <end position="344"/>
    </location>
</feature>
<dbReference type="GO" id="GO:0106050">
    <property type="term" value="F:tRNA 2'-O-methyltransferase activity"/>
    <property type="evidence" value="ECO:0007669"/>
    <property type="project" value="UniProtKB-UniRule"/>
</dbReference>
<keyword evidence="1" id="KW-0949">S-adenosyl-L-methionine</keyword>
<keyword evidence="1" id="KW-0863">Zinc-finger</keyword>
<comment type="caution">
    <text evidence="5">The sequence shown here is derived from an EMBL/GenBank/DDBJ whole genome shotgun (WGS) entry which is preliminary data.</text>
</comment>
<evidence type="ECO:0000256" key="2">
    <source>
        <dbReference type="SAM" id="Coils"/>
    </source>
</evidence>
<feature type="domain" description="Methyltransferase TRM13" evidence="4">
    <location>
        <begin position="115"/>
        <end position="458"/>
    </location>
</feature>
<dbReference type="InterPro" id="IPR039044">
    <property type="entry name" value="Trm13"/>
</dbReference>
<dbReference type="AlphaFoldDB" id="A0A210PGD9"/>
<dbReference type="InterPro" id="IPR007871">
    <property type="entry name" value="Methyltransferase_TRM13"/>
</dbReference>
<comment type="catalytic activity">
    <reaction evidence="1">
        <text>adenosine(4) in tRNA(His) + S-adenosyl-L-methionine = 2'-O-methyladenosine(4) in tRNA(His) + S-adenosyl-L-homocysteine + H(+)</text>
        <dbReference type="Rhea" id="RHEA:43196"/>
        <dbReference type="Rhea" id="RHEA-COMP:10401"/>
        <dbReference type="Rhea" id="RHEA-COMP:10402"/>
        <dbReference type="ChEBI" id="CHEBI:15378"/>
        <dbReference type="ChEBI" id="CHEBI:57856"/>
        <dbReference type="ChEBI" id="CHEBI:59789"/>
        <dbReference type="ChEBI" id="CHEBI:74411"/>
        <dbReference type="ChEBI" id="CHEBI:74477"/>
        <dbReference type="EC" id="2.1.1.225"/>
    </reaction>
</comment>
<dbReference type="OrthoDB" id="4214675at2759"/>
<keyword evidence="1" id="KW-0489">Methyltransferase</keyword>
<comment type="similarity">
    <text evidence="1">Belongs to the methyltransferase TRM13 family.</text>
</comment>
<keyword evidence="1" id="KW-0808">Transferase</keyword>
<evidence type="ECO:0000256" key="3">
    <source>
        <dbReference type="SAM" id="MobiDB-lite"/>
    </source>
</evidence>
<feature type="region of interest" description="Disordered" evidence="3">
    <location>
        <begin position="325"/>
        <end position="400"/>
    </location>
</feature>
<dbReference type="GO" id="GO:0030488">
    <property type="term" value="P:tRNA methylation"/>
    <property type="evidence" value="ECO:0007669"/>
    <property type="project" value="InterPro"/>
</dbReference>
<dbReference type="EMBL" id="NEDP02076721">
    <property type="protein sequence ID" value="OWF35563.1"/>
    <property type="molecule type" value="Genomic_DNA"/>
</dbReference>
<keyword evidence="1" id="KW-0479">Metal-binding</keyword>
<feature type="compositionally biased region" description="Low complexity" evidence="3">
    <location>
        <begin position="352"/>
        <end position="364"/>
    </location>
</feature>
<keyword evidence="2" id="KW-0175">Coiled coil</keyword>
<accession>A0A210PGD9</accession>
<organism evidence="5 6">
    <name type="scientific">Mizuhopecten yessoensis</name>
    <name type="common">Japanese scallop</name>
    <name type="synonym">Patinopecten yessoensis</name>
    <dbReference type="NCBI Taxonomy" id="6573"/>
    <lineage>
        <taxon>Eukaryota</taxon>
        <taxon>Metazoa</taxon>
        <taxon>Spiralia</taxon>
        <taxon>Lophotrochozoa</taxon>
        <taxon>Mollusca</taxon>
        <taxon>Bivalvia</taxon>
        <taxon>Autobranchia</taxon>
        <taxon>Pteriomorphia</taxon>
        <taxon>Pectinida</taxon>
        <taxon>Pectinoidea</taxon>
        <taxon>Pectinidae</taxon>
        <taxon>Mizuhopecten</taxon>
    </lineage>
</organism>
<comment type="catalytic activity">
    <reaction evidence="1">
        <text>cytidine(4) in tRNA(Pro) + S-adenosyl-L-methionine = 2'-O-methylcytidine(4) in tRNA(Pro) + S-adenosyl-L-homocysteine + H(+)</text>
        <dbReference type="Rhea" id="RHEA:32767"/>
        <dbReference type="Rhea" id="RHEA-COMP:10397"/>
        <dbReference type="Rhea" id="RHEA-COMP:10398"/>
        <dbReference type="ChEBI" id="CHEBI:15378"/>
        <dbReference type="ChEBI" id="CHEBI:57856"/>
        <dbReference type="ChEBI" id="CHEBI:59789"/>
        <dbReference type="ChEBI" id="CHEBI:74495"/>
        <dbReference type="ChEBI" id="CHEBI:82748"/>
        <dbReference type="EC" id="2.1.1.225"/>
    </reaction>
</comment>
<evidence type="ECO:0000259" key="4">
    <source>
        <dbReference type="Pfam" id="PF05206"/>
    </source>
</evidence>
<evidence type="ECO:0000256" key="1">
    <source>
        <dbReference type="RuleBase" id="RU367103"/>
    </source>
</evidence>
<evidence type="ECO:0000313" key="5">
    <source>
        <dbReference type="EMBL" id="OWF35563.1"/>
    </source>
</evidence>
<dbReference type="PANTHER" id="PTHR12998">
    <property type="entry name" value="TRNA:M(4)X MODIFICATION ENZYME TRM13 HOMOLOG"/>
    <property type="match status" value="1"/>
</dbReference>
<dbReference type="Proteomes" id="UP000242188">
    <property type="component" value="Unassembled WGS sequence"/>
</dbReference>
<comment type="function">
    <text evidence="1">tRNA methylase which 2'-O-methylates cytidine(4) in tRNA(Pro) and tRNA(Gly)(GCC), and adenosine(4) in tRNA(His).</text>
</comment>
<dbReference type="STRING" id="6573.A0A210PGD9"/>